<evidence type="ECO:0000313" key="2">
    <source>
        <dbReference type="Proteomes" id="UP001152622"/>
    </source>
</evidence>
<keyword evidence="2" id="KW-1185">Reference proteome</keyword>
<proteinExistence type="predicted"/>
<reference evidence="1" key="1">
    <citation type="journal article" date="2023" name="Science">
        <title>Genome structures resolve the early diversification of teleost fishes.</title>
        <authorList>
            <person name="Parey E."/>
            <person name="Louis A."/>
            <person name="Montfort J."/>
            <person name="Bouchez O."/>
            <person name="Roques C."/>
            <person name="Iampietro C."/>
            <person name="Lluch J."/>
            <person name="Castinel A."/>
            <person name="Donnadieu C."/>
            <person name="Desvignes T."/>
            <person name="Floi Bucao C."/>
            <person name="Jouanno E."/>
            <person name="Wen M."/>
            <person name="Mejri S."/>
            <person name="Dirks R."/>
            <person name="Jansen H."/>
            <person name="Henkel C."/>
            <person name="Chen W.J."/>
            <person name="Zahm M."/>
            <person name="Cabau C."/>
            <person name="Klopp C."/>
            <person name="Thompson A.W."/>
            <person name="Robinson-Rechavi M."/>
            <person name="Braasch I."/>
            <person name="Lecointre G."/>
            <person name="Bobe J."/>
            <person name="Postlethwait J.H."/>
            <person name="Berthelot C."/>
            <person name="Roest Crollius H."/>
            <person name="Guiguen Y."/>
        </authorList>
    </citation>
    <scope>NUCLEOTIDE SEQUENCE</scope>
    <source>
        <strain evidence="1">WJC10195</strain>
    </source>
</reference>
<dbReference type="EMBL" id="JAINUF010000011">
    <property type="protein sequence ID" value="KAJ8347199.1"/>
    <property type="molecule type" value="Genomic_DNA"/>
</dbReference>
<evidence type="ECO:0000313" key="1">
    <source>
        <dbReference type="EMBL" id="KAJ8347199.1"/>
    </source>
</evidence>
<name>A0A9Q1ING9_SYNKA</name>
<organism evidence="1 2">
    <name type="scientific">Synaphobranchus kaupii</name>
    <name type="common">Kaup's arrowtooth eel</name>
    <dbReference type="NCBI Taxonomy" id="118154"/>
    <lineage>
        <taxon>Eukaryota</taxon>
        <taxon>Metazoa</taxon>
        <taxon>Chordata</taxon>
        <taxon>Craniata</taxon>
        <taxon>Vertebrata</taxon>
        <taxon>Euteleostomi</taxon>
        <taxon>Actinopterygii</taxon>
        <taxon>Neopterygii</taxon>
        <taxon>Teleostei</taxon>
        <taxon>Anguilliformes</taxon>
        <taxon>Synaphobranchidae</taxon>
        <taxon>Synaphobranchus</taxon>
    </lineage>
</organism>
<sequence length="195" mass="20734">MASESVGSQELYSPLAELHSLDLSLAAEGVAMLTSADMETPMSWGDCPSSEERPVTEWAKVAVRKRSLSGGSDHHKLLKADHQLTVTGPSEGDYSGVEVGMDMEEGGTIKPLGLGRQGAGGGVYYKLIARVLAARLGVAMPHVVHEGQTCGVEGRAIGCCSVSKFLGRRLVVAGWGQGFFEALPLRRRHVLIFSL</sequence>
<accession>A0A9Q1ING9</accession>
<dbReference type="Proteomes" id="UP001152622">
    <property type="component" value="Chromosome 11"/>
</dbReference>
<dbReference type="AlphaFoldDB" id="A0A9Q1ING9"/>
<dbReference type="OrthoDB" id="416119at2759"/>
<protein>
    <submittedName>
        <fullName evidence="1">Uncharacterized protein</fullName>
    </submittedName>
</protein>
<gene>
    <name evidence="1" type="ORF">SKAU_G00286000</name>
</gene>
<comment type="caution">
    <text evidence="1">The sequence shown here is derived from an EMBL/GenBank/DDBJ whole genome shotgun (WGS) entry which is preliminary data.</text>
</comment>